<dbReference type="InterPro" id="IPR013767">
    <property type="entry name" value="PAS_fold"/>
</dbReference>
<dbReference type="SUPFAM" id="SSF103190">
    <property type="entry name" value="Sensory domain-like"/>
    <property type="match status" value="1"/>
</dbReference>
<reference evidence="23 24" key="1">
    <citation type="submission" date="2023-09" db="EMBL/GenBank/DDBJ databases">
        <authorList>
            <person name="Rey-Velasco X."/>
        </authorList>
    </citation>
    <scope>NUCLEOTIDE SEQUENCE [LARGE SCALE GENOMIC DNA]</scope>
    <source>
        <strain evidence="23 24">W345</strain>
    </source>
</reference>
<dbReference type="InterPro" id="IPR004358">
    <property type="entry name" value="Sig_transdc_His_kin-like_C"/>
</dbReference>
<dbReference type="SMART" id="SM00091">
    <property type="entry name" value="PAS"/>
    <property type="match status" value="2"/>
</dbReference>
<dbReference type="PROSITE" id="PS50113">
    <property type="entry name" value="PAC"/>
    <property type="match status" value="2"/>
</dbReference>
<dbReference type="Gene3D" id="1.20.120.160">
    <property type="entry name" value="HPT domain"/>
    <property type="match status" value="1"/>
</dbReference>
<keyword evidence="9" id="KW-0418">Kinase</keyword>
<dbReference type="SUPFAM" id="SSF55785">
    <property type="entry name" value="PYP-like sensor domain (PAS domain)"/>
    <property type="match status" value="2"/>
</dbReference>
<feature type="domain" description="HPt" evidence="22">
    <location>
        <begin position="1185"/>
        <end position="1283"/>
    </location>
</feature>
<name>A0ABU2WKP8_9GAMM</name>
<dbReference type="InterPro" id="IPR005467">
    <property type="entry name" value="His_kinase_dom"/>
</dbReference>
<dbReference type="Gene3D" id="1.10.287.130">
    <property type="match status" value="1"/>
</dbReference>
<evidence type="ECO:0000256" key="12">
    <source>
        <dbReference type="ARBA" id="ARBA00023012"/>
    </source>
</evidence>
<dbReference type="Gene3D" id="3.30.565.10">
    <property type="entry name" value="Histidine kinase-like ATPase, C-terminal domain"/>
    <property type="match status" value="1"/>
</dbReference>
<keyword evidence="4" id="KW-1003">Cell membrane</keyword>
<feature type="modified residue" description="4-aspartylphosphate" evidence="15">
    <location>
        <position position="935"/>
    </location>
</feature>
<feature type="domain" description="Response regulatory" evidence="19">
    <location>
        <begin position="881"/>
        <end position="1006"/>
    </location>
</feature>
<feature type="domain" description="PAS" evidence="20">
    <location>
        <begin position="336"/>
        <end position="407"/>
    </location>
</feature>
<feature type="coiled-coil region" evidence="16">
    <location>
        <begin position="611"/>
        <end position="638"/>
    </location>
</feature>
<feature type="domain" description="PAS" evidence="20">
    <location>
        <begin position="481"/>
        <end position="536"/>
    </location>
</feature>
<dbReference type="SMART" id="SM00388">
    <property type="entry name" value="HisKA"/>
    <property type="match status" value="1"/>
</dbReference>
<dbReference type="Gene3D" id="3.40.50.2300">
    <property type="match status" value="2"/>
</dbReference>
<dbReference type="Pfam" id="PF02518">
    <property type="entry name" value="HATPase_c"/>
    <property type="match status" value="1"/>
</dbReference>
<evidence type="ECO:0000256" key="16">
    <source>
        <dbReference type="SAM" id="Coils"/>
    </source>
</evidence>
<evidence type="ECO:0000256" key="13">
    <source>
        <dbReference type="ARBA" id="ARBA00023136"/>
    </source>
</evidence>
<feature type="transmembrane region" description="Helical" evidence="17">
    <location>
        <begin position="306"/>
        <end position="325"/>
    </location>
</feature>
<dbReference type="InterPro" id="IPR029151">
    <property type="entry name" value="Sensor-like_sf"/>
</dbReference>
<accession>A0ABU2WKP8</accession>
<dbReference type="SUPFAM" id="SSF47384">
    <property type="entry name" value="Homodimeric domain of signal transducing histidine kinase"/>
    <property type="match status" value="1"/>
</dbReference>
<gene>
    <name evidence="23" type="ORF">RM530_13920</name>
</gene>
<keyword evidence="24" id="KW-1185">Reference proteome</keyword>
<keyword evidence="10" id="KW-0067">ATP-binding</keyword>
<evidence type="ECO:0000313" key="23">
    <source>
        <dbReference type="EMBL" id="MDT0498446.1"/>
    </source>
</evidence>
<evidence type="ECO:0000256" key="8">
    <source>
        <dbReference type="ARBA" id="ARBA00022741"/>
    </source>
</evidence>
<dbReference type="InterPro" id="IPR036890">
    <property type="entry name" value="HATPase_C_sf"/>
</dbReference>
<dbReference type="Pfam" id="PF00989">
    <property type="entry name" value="PAS"/>
    <property type="match status" value="2"/>
</dbReference>
<dbReference type="SMART" id="SM00448">
    <property type="entry name" value="REC"/>
    <property type="match status" value="2"/>
</dbReference>
<proteinExistence type="predicted"/>
<dbReference type="InterPro" id="IPR003594">
    <property type="entry name" value="HATPase_dom"/>
</dbReference>
<dbReference type="EC" id="2.7.13.3" evidence="3"/>
<keyword evidence="12" id="KW-0902">Two-component regulatory system</keyword>
<dbReference type="SMART" id="SM00387">
    <property type="entry name" value="HATPase_c"/>
    <property type="match status" value="1"/>
</dbReference>
<feature type="modified residue" description="4-aspartylphosphate" evidence="15">
    <location>
        <position position="1081"/>
    </location>
</feature>
<dbReference type="Proteomes" id="UP001254608">
    <property type="component" value="Unassembled WGS sequence"/>
</dbReference>
<dbReference type="CDD" id="cd00082">
    <property type="entry name" value="HisKA"/>
    <property type="match status" value="1"/>
</dbReference>
<evidence type="ECO:0000256" key="4">
    <source>
        <dbReference type="ARBA" id="ARBA00022475"/>
    </source>
</evidence>
<dbReference type="PROSITE" id="PS50109">
    <property type="entry name" value="HIS_KIN"/>
    <property type="match status" value="1"/>
</dbReference>
<feature type="modified residue" description="Phosphohistidine" evidence="14">
    <location>
        <position position="1224"/>
    </location>
</feature>
<evidence type="ECO:0000259" key="22">
    <source>
        <dbReference type="PROSITE" id="PS50894"/>
    </source>
</evidence>
<feature type="domain" description="Response regulatory" evidence="19">
    <location>
        <begin position="1030"/>
        <end position="1148"/>
    </location>
</feature>
<evidence type="ECO:0000256" key="14">
    <source>
        <dbReference type="PROSITE-ProRule" id="PRU00110"/>
    </source>
</evidence>
<comment type="caution">
    <text evidence="23">The sequence shown here is derived from an EMBL/GenBank/DDBJ whole genome shotgun (WGS) entry which is preliminary data.</text>
</comment>
<dbReference type="InterPro" id="IPR008207">
    <property type="entry name" value="Sig_transdc_His_kin_Hpt_dom"/>
</dbReference>
<dbReference type="PROSITE" id="PS50894">
    <property type="entry name" value="HPT"/>
    <property type="match status" value="1"/>
</dbReference>
<organism evidence="23 24">
    <name type="scientific">Banduia mediterranea</name>
    <dbReference type="NCBI Taxonomy" id="3075609"/>
    <lineage>
        <taxon>Bacteria</taxon>
        <taxon>Pseudomonadati</taxon>
        <taxon>Pseudomonadota</taxon>
        <taxon>Gammaproteobacteria</taxon>
        <taxon>Nevskiales</taxon>
        <taxon>Algiphilaceae</taxon>
        <taxon>Banduia</taxon>
    </lineage>
</organism>
<dbReference type="InterPro" id="IPR036641">
    <property type="entry name" value="HPT_dom_sf"/>
</dbReference>
<dbReference type="NCBIfam" id="TIGR00229">
    <property type="entry name" value="sensory_box"/>
    <property type="match status" value="2"/>
</dbReference>
<dbReference type="InterPro" id="IPR011006">
    <property type="entry name" value="CheY-like_superfamily"/>
</dbReference>
<dbReference type="Gene3D" id="3.30.450.20">
    <property type="entry name" value="PAS domain"/>
    <property type="match status" value="3"/>
</dbReference>
<dbReference type="InterPro" id="IPR048760">
    <property type="entry name" value="VP0354-like_sensor_dom"/>
</dbReference>
<evidence type="ECO:0000256" key="3">
    <source>
        <dbReference type="ARBA" id="ARBA00012438"/>
    </source>
</evidence>
<dbReference type="CDD" id="cd00130">
    <property type="entry name" value="PAS"/>
    <property type="match status" value="2"/>
</dbReference>
<dbReference type="CDD" id="cd17546">
    <property type="entry name" value="REC_hyHK_CKI1_RcsC-like"/>
    <property type="match status" value="2"/>
</dbReference>
<feature type="coiled-coil region" evidence="16">
    <location>
        <begin position="1255"/>
        <end position="1282"/>
    </location>
</feature>
<evidence type="ECO:0000256" key="17">
    <source>
        <dbReference type="SAM" id="Phobius"/>
    </source>
</evidence>
<dbReference type="PANTHER" id="PTHR45339">
    <property type="entry name" value="HYBRID SIGNAL TRANSDUCTION HISTIDINE KINASE J"/>
    <property type="match status" value="1"/>
</dbReference>
<evidence type="ECO:0000256" key="1">
    <source>
        <dbReference type="ARBA" id="ARBA00000085"/>
    </source>
</evidence>
<feature type="domain" description="Histidine kinase" evidence="18">
    <location>
        <begin position="638"/>
        <end position="859"/>
    </location>
</feature>
<dbReference type="InterPro" id="IPR036097">
    <property type="entry name" value="HisK_dim/P_sf"/>
</dbReference>
<evidence type="ECO:0000256" key="7">
    <source>
        <dbReference type="ARBA" id="ARBA00022692"/>
    </source>
</evidence>
<keyword evidence="13 17" id="KW-0472">Membrane</keyword>
<keyword evidence="5 15" id="KW-0597">Phosphoprotein</keyword>
<dbReference type="PROSITE" id="PS50112">
    <property type="entry name" value="PAS"/>
    <property type="match status" value="2"/>
</dbReference>
<evidence type="ECO:0000256" key="2">
    <source>
        <dbReference type="ARBA" id="ARBA00004651"/>
    </source>
</evidence>
<evidence type="ECO:0000313" key="24">
    <source>
        <dbReference type="Proteomes" id="UP001254608"/>
    </source>
</evidence>
<dbReference type="InterPro" id="IPR000700">
    <property type="entry name" value="PAS-assoc_C"/>
</dbReference>
<keyword evidence="16" id="KW-0175">Coiled coil</keyword>
<dbReference type="SMART" id="SM00086">
    <property type="entry name" value="PAC"/>
    <property type="match status" value="2"/>
</dbReference>
<dbReference type="PRINTS" id="PR00344">
    <property type="entry name" value="BCTRLSENSOR"/>
</dbReference>
<protein>
    <recommendedName>
        <fullName evidence="3">histidine kinase</fullName>
        <ecNumber evidence="3">2.7.13.3</ecNumber>
    </recommendedName>
</protein>
<dbReference type="InterPro" id="IPR035965">
    <property type="entry name" value="PAS-like_dom_sf"/>
</dbReference>
<evidence type="ECO:0000256" key="11">
    <source>
        <dbReference type="ARBA" id="ARBA00022989"/>
    </source>
</evidence>
<dbReference type="Pfam" id="PF01627">
    <property type="entry name" value="Hpt"/>
    <property type="match status" value="1"/>
</dbReference>
<keyword evidence="6" id="KW-0808">Transferase</keyword>
<keyword evidence="8" id="KW-0547">Nucleotide-binding</keyword>
<dbReference type="RefSeq" id="WP_311365855.1">
    <property type="nucleotide sequence ID" value="NZ_JAVRIC010000021.1"/>
</dbReference>
<evidence type="ECO:0000259" key="21">
    <source>
        <dbReference type="PROSITE" id="PS50113"/>
    </source>
</evidence>
<feature type="domain" description="PAC" evidence="21">
    <location>
        <begin position="410"/>
        <end position="462"/>
    </location>
</feature>
<dbReference type="InterPro" id="IPR001610">
    <property type="entry name" value="PAC"/>
</dbReference>
<evidence type="ECO:0000256" key="15">
    <source>
        <dbReference type="PROSITE-ProRule" id="PRU00169"/>
    </source>
</evidence>
<evidence type="ECO:0000256" key="6">
    <source>
        <dbReference type="ARBA" id="ARBA00022679"/>
    </source>
</evidence>
<keyword evidence="11 17" id="KW-1133">Transmembrane helix</keyword>
<dbReference type="Pfam" id="PF21623">
    <property type="entry name" value="HK_sensor_dom_bact"/>
    <property type="match status" value="1"/>
</dbReference>
<evidence type="ECO:0000256" key="10">
    <source>
        <dbReference type="ARBA" id="ARBA00022840"/>
    </source>
</evidence>
<dbReference type="EMBL" id="JAVRIC010000021">
    <property type="protein sequence ID" value="MDT0498446.1"/>
    <property type="molecule type" value="Genomic_DNA"/>
</dbReference>
<dbReference type="PROSITE" id="PS50110">
    <property type="entry name" value="RESPONSE_REGULATORY"/>
    <property type="match status" value="2"/>
</dbReference>
<dbReference type="SUPFAM" id="SSF55874">
    <property type="entry name" value="ATPase domain of HSP90 chaperone/DNA topoisomerase II/histidine kinase"/>
    <property type="match status" value="1"/>
</dbReference>
<keyword evidence="7 17" id="KW-0812">Transmembrane</keyword>
<dbReference type="SUPFAM" id="SSF47226">
    <property type="entry name" value="Histidine-containing phosphotransfer domain, HPT domain"/>
    <property type="match status" value="1"/>
</dbReference>
<comment type="subcellular location">
    <subcellularLocation>
        <location evidence="2">Cell membrane</location>
        <topology evidence="2">Multi-pass membrane protein</topology>
    </subcellularLocation>
</comment>
<evidence type="ECO:0000256" key="9">
    <source>
        <dbReference type="ARBA" id="ARBA00022777"/>
    </source>
</evidence>
<dbReference type="InterPro" id="IPR003661">
    <property type="entry name" value="HisK_dim/P_dom"/>
</dbReference>
<evidence type="ECO:0000259" key="19">
    <source>
        <dbReference type="PROSITE" id="PS50110"/>
    </source>
</evidence>
<dbReference type="SUPFAM" id="SSF52172">
    <property type="entry name" value="CheY-like"/>
    <property type="match status" value="2"/>
</dbReference>
<sequence>MSLVATSERKRSLHEYEATLRSTVDGLATQLENTIEFRRRSVRFLGDVPPIQGIVRASKNNGQDSQEQSSLQLWQQRLSQIFSAFLATNPEVYQVRYIGIADGGRELVRVERVDGPIRVTPTAELQKKGGRDYFMEAIRQPPGETYVSQITLNREHEKVEVPHRPTARFAVPVYEDGGPVFGIVVINVDVEYGLQSFAKAAPPNSAIYLTNAAGGYFVHPQPERAFGFELGSPYRWQDEFRSTPSDNGPEGQGDIVPMQADKSRVWTVTRTVSPQTDDRSRDIIFHAVVPDRLVQQHMLIAVAKTAAFMIAVGAVGSVLIFLYWVGVQRQLQARRERLRLAAIVDNSHDAIIGLDPFGTVSNWNQAAERLFGYSQYDATGRSIQSLIAPDEAPISETKVLMRIIEGGSATRYETRRRHKDGHLIDVAATLSPIRGDQNNILGVAAILRDISDQKAAQTEILQLNANLESQVRERTAELEATSALQRAILANAGYAIFAMDAVGTITLFNPAAESMLGYRENDVVGRQSAMLFHDADEISQRLENVGDGVPPENGFELVVAKAREEPAVESEWTYVRRDGSTLPVRLHISSLRDEQHKLVGYLGIAIDQTEFREREQALNEARAAAESANQAKSQFLANMSHEIRTPMNAVLGMLQLLRRTPLDFTQQDYSAKAESAAKTLLGILNDILDISKIEANKLTLDPHPFQLDDLLREVGVILSANVGQKEVEILFDIDPEIPNGLIGDALRLQQILLNLAGNAVKFTTEGEVVLSASLLRTTATGLDLEFRIRDTGIGMTEDQVGRIFDSFEQAESSVARRFGGTGLGLAITQKLVNMMGGTVNVESQSGVGSIFQFQISLAPAPDEAPASPVAVRKAPNLHKLRVLIVDDNSSAREILAAIAESFGWTADTAKDGVEALAALDTMASSEDNYDVIFIDWRMPQMDGWTLSERINDRRAGAAGPPLIIMATAYGRDALAQRLGHERAALDGMLVKPITASMLFDAVADASAGLGRVWQETEQGVSSTHRLRGMHILLAEDNATNQQVARELLGSEGAIVTVANNGLECIEVLRRVEARIDVVLMDIQMPELDGYGATRRIREELALDRLPIIAMTANALPTDRADCLAAGMNDHVGKPFHIDDLVSVLRFHWHGSTGAATQAPQSSECVPDTGTDGFDFKRALERLGGRRDLLVRESRAFVEQQAETPSRLRALVQSGNGVGAAQILHALKGVAATLGAQRLAALAASLEAGINQHHDLSSLASTLSELEDALNEARQALRTQADALASPDNSAATALPTSQAVSASELDTLMTLLAESNMRAISAAQALEANILAIAPEPGRRLGEAMANLDFAGALEACRDIQQKLGQ</sequence>
<dbReference type="Pfam" id="PF00512">
    <property type="entry name" value="HisKA"/>
    <property type="match status" value="1"/>
</dbReference>
<dbReference type="Pfam" id="PF00072">
    <property type="entry name" value="Response_reg"/>
    <property type="match status" value="2"/>
</dbReference>
<evidence type="ECO:0000259" key="18">
    <source>
        <dbReference type="PROSITE" id="PS50109"/>
    </source>
</evidence>
<evidence type="ECO:0000259" key="20">
    <source>
        <dbReference type="PROSITE" id="PS50112"/>
    </source>
</evidence>
<comment type="catalytic activity">
    <reaction evidence="1">
        <text>ATP + protein L-histidine = ADP + protein N-phospho-L-histidine.</text>
        <dbReference type="EC" id="2.7.13.3"/>
    </reaction>
</comment>
<evidence type="ECO:0000256" key="5">
    <source>
        <dbReference type="ARBA" id="ARBA00022553"/>
    </source>
</evidence>
<dbReference type="InterPro" id="IPR000014">
    <property type="entry name" value="PAS"/>
</dbReference>
<feature type="domain" description="PAC" evidence="21">
    <location>
        <begin position="568"/>
        <end position="620"/>
    </location>
</feature>
<dbReference type="InterPro" id="IPR001789">
    <property type="entry name" value="Sig_transdc_resp-reg_receiver"/>
</dbReference>
<dbReference type="PANTHER" id="PTHR45339:SF1">
    <property type="entry name" value="HYBRID SIGNAL TRANSDUCTION HISTIDINE KINASE J"/>
    <property type="match status" value="1"/>
</dbReference>
<dbReference type="CDD" id="cd16922">
    <property type="entry name" value="HATPase_EvgS-ArcB-TorS-like"/>
    <property type="match status" value="1"/>
</dbReference>